<evidence type="ECO:0000313" key="2">
    <source>
        <dbReference type="Proteomes" id="UP001214638"/>
    </source>
</evidence>
<dbReference type="EMBL" id="JALLKP010000004">
    <property type="protein sequence ID" value="KAK2195592.1"/>
    <property type="molecule type" value="Genomic_DNA"/>
</dbReference>
<keyword evidence="2" id="KW-1185">Reference proteome</keyword>
<gene>
    <name evidence="1" type="ORF">BdWA1_003269</name>
</gene>
<organism evidence="1 2">
    <name type="scientific">Babesia duncani</name>
    <dbReference type="NCBI Taxonomy" id="323732"/>
    <lineage>
        <taxon>Eukaryota</taxon>
        <taxon>Sar</taxon>
        <taxon>Alveolata</taxon>
        <taxon>Apicomplexa</taxon>
        <taxon>Aconoidasida</taxon>
        <taxon>Piroplasmida</taxon>
        <taxon>Babesiidae</taxon>
        <taxon>Babesia</taxon>
    </lineage>
</organism>
<dbReference type="Proteomes" id="UP001214638">
    <property type="component" value="Unassembled WGS sequence"/>
</dbReference>
<sequence length="123" mass="14628">MAERDACRCYGKLLEIQEFIKDDLRDCKNSVWDAQIANFQRERDLLLLRNNELRRELTTLKSLIRQDPFVYQRLYTPENDLSKPKIQPSRSSKDMYQQALFYAVGRFIKMLYSRIVTGNSNNV</sequence>
<dbReference type="RefSeq" id="XP_067802435.1">
    <property type="nucleotide sequence ID" value="XM_067948284.1"/>
</dbReference>
<comment type="caution">
    <text evidence="1">The sequence shown here is derived from an EMBL/GenBank/DDBJ whole genome shotgun (WGS) entry which is preliminary data.</text>
</comment>
<accession>A0AAD9PIS7</accession>
<evidence type="ECO:0000313" key="1">
    <source>
        <dbReference type="EMBL" id="KAK2195592.1"/>
    </source>
</evidence>
<dbReference type="KEGG" id="bdw:94337566"/>
<reference evidence="1" key="1">
    <citation type="journal article" date="2023" name="Nat. Microbiol.">
        <title>Babesia duncani multi-omics identifies virulence factors and drug targets.</title>
        <authorList>
            <person name="Singh P."/>
            <person name="Lonardi S."/>
            <person name="Liang Q."/>
            <person name="Vydyam P."/>
            <person name="Khabirova E."/>
            <person name="Fang T."/>
            <person name="Gihaz S."/>
            <person name="Thekkiniath J."/>
            <person name="Munshi M."/>
            <person name="Abel S."/>
            <person name="Ciampossin L."/>
            <person name="Batugedara G."/>
            <person name="Gupta M."/>
            <person name="Lu X.M."/>
            <person name="Lenz T."/>
            <person name="Chakravarty S."/>
            <person name="Cornillot E."/>
            <person name="Hu Y."/>
            <person name="Ma W."/>
            <person name="Gonzalez L.M."/>
            <person name="Sanchez S."/>
            <person name="Estrada K."/>
            <person name="Sanchez-Flores A."/>
            <person name="Montero E."/>
            <person name="Harb O.S."/>
            <person name="Le Roch K.G."/>
            <person name="Mamoun C.B."/>
        </authorList>
    </citation>
    <scope>NUCLEOTIDE SEQUENCE</scope>
    <source>
        <strain evidence="1">WA1</strain>
    </source>
</reference>
<name>A0AAD9PIS7_9APIC</name>
<proteinExistence type="predicted"/>
<dbReference type="GeneID" id="94337566"/>
<dbReference type="AlphaFoldDB" id="A0AAD9PIS7"/>
<protein>
    <submittedName>
        <fullName evidence="1">Uncharacterized protein</fullName>
    </submittedName>
</protein>